<organism evidence="3 4">
    <name type="scientific">Ceratosolen solmsi marchali</name>
    <dbReference type="NCBI Taxonomy" id="326594"/>
    <lineage>
        <taxon>Eukaryota</taxon>
        <taxon>Metazoa</taxon>
        <taxon>Ecdysozoa</taxon>
        <taxon>Arthropoda</taxon>
        <taxon>Hexapoda</taxon>
        <taxon>Insecta</taxon>
        <taxon>Pterygota</taxon>
        <taxon>Neoptera</taxon>
        <taxon>Endopterygota</taxon>
        <taxon>Hymenoptera</taxon>
        <taxon>Apocrita</taxon>
        <taxon>Proctotrupomorpha</taxon>
        <taxon>Chalcidoidea</taxon>
        <taxon>Agaonidae</taxon>
        <taxon>Agaoninae</taxon>
        <taxon>Ceratosolen</taxon>
    </lineage>
</organism>
<evidence type="ECO:0000313" key="4">
    <source>
        <dbReference type="RefSeq" id="XP_011494629.1"/>
    </source>
</evidence>
<dbReference type="CDD" id="cd02947">
    <property type="entry name" value="TRX_family"/>
    <property type="match status" value="1"/>
</dbReference>
<sequence length="55" mass="6366">MVIYVATSADLKARLNDSQYKIVVVDFFATWCAPCRMIAPQFETLAEVCSYFLYY</sequence>
<reference evidence="4" key="1">
    <citation type="submission" date="2025-08" db="UniProtKB">
        <authorList>
            <consortium name="RefSeq"/>
        </authorList>
    </citation>
    <scope>IDENTIFICATION</scope>
</reference>
<keyword evidence="3" id="KW-1185">Reference proteome</keyword>
<dbReference type="PROSITE" id="PS00194">
    <property type="entry name" value="THIOREDOXIN_1"/>
    <property type="match status" value="1"/>
</dbReference>
<dbReference type="KEGG" id="csol:105359681"/>
<gene>
    <name evidence="4" type="primary">LOC105359681</name>
</gene>
<dbReference type="Pfam" id="PF00085">
    <property type="entry name" value="Thioredoxin"/>
    <property type="match status" value="1"/>
</dbReference>
<dbReference type="Proteomes" id="UP000695007">
    <property type="component" value="Unplaced"/>
</dbReference>
<name>A0AAJ6VLP4_9HYME</name>
<dbReference type="RefSeq" id="XP_011494629.1">
    <property type="nucleotide sequence ID" value="XM_011496327.1"/>
</dbReference>
<protein>
    <submittedName>
        <fullName evidence="4">Thioredoxin-2-like</fullName>
    </submittedName>
</protein>
<keyword evidence="1" id="KW-1015">Disulfide bond</keyword>
<evidence type="ECO:0000256" key="1">
    <source>
        <dbReference type="ARBA" id="ARBA00023157"/>
    </source>
</evidence>
<dbReference type="InterPro" id="IPR017937">
    <property type="entry name" value="Thioredoxin_CS"/>
</dbReference>
<feature type="domain" description="Thioredoxin" evidence="2">
    <location>
        <begin position="5"/>
        <end position="48"/>
    </location>
</feature>
<dbReference type="InterPro" id="IPR036249">
    <property type="entry name" value="Thioredoxin-like_sf"/>
</dbReference>
<dbReference type="SUPFAM" id="SSF52833">
    <property type="entry name" value="Thioredoxin-like"/>
    <property type="match status" value="1"/>
</dbReference>
<dbReference type="AlphaFoldDB" id="A0AAJ6VLP4"/>
<dbReference type="Gene3D" id="3.40.30.10">
    <property type="entry name" value="Glutaredoxin"/>
    <property type="match status" value="1"/>
</dbReference>
<evidence type="ECO:0000259" key="2">
    <source>
        <dbReference type="Pfam" id="PF00085"/>
    </source>
</evidence>
<evidence type="ECO:0000313" key="3">
    <source>
        <dbReference type="Proteomes" id="UP000695007"/>
    </source>
</evidence>
<dbReference type="InterPro" id="IPR013766">
    <property type="entry name" value="Thioredoxin_domain"/>
</dbReference>
<accession>A0AAJ6VLP4</accession>
<proteinExistence type="predicted"/>
<dbReference type="PANTHER" id="PTHR46115">
    <property type="entry name" value="THIOREDOXIN-LIKE PROTEIN 1"/>
    <property type="match status" value="1"/>
</dbReference>
<dbReference type="GeneID" id="105359681"/>